<dbReference type="GO" id="GO:0033818">
    <property type="term" value="F:beta-ketoacyl-acyl-carrier-protein synthase III activity"/>
    <property type="evidence" value="ECO:0007669"/>
    <property type="project" value="UniProtKB-EC"/>
</dbReference>
<dbReference type="EC" id="2.3.1.180" evidence="5"/>
<evidence type="ECO:0000259" key="4">
    <source>
        <dbReference type="Pfam" id="PF08545"/>
    </source>
</evidence>
<dbReference type="Gene3D" id="3.40.47.10">
    <property type="match status" value="2"/>
</dbReference>
<dbReference type="EMBL" id="JACHBR010000001">
    <property type="protein sequence ID" value="MBB5624696.1"/>
    <property type="molecule type" value="Genomic_DNA"/>
</dbReference>
<dbReference type="PANTHER" id="PTHR34069">
    <property type="entry name" value="3-OXOACYL-[ACYL-CARRIER-PROTEIN] SYNTHASE 3"/>
    <property type="match status" value="1"/>
</dbReference>
<evidence type="ECO:0000313" key="5">
    <source>
        <dbReference type="EMBL" id="MBB5624696.1"/>
    </source>
</evidence>
<comment type="caution">
    <text evidence="5">The sequence shown here is derived from an EMBL/GenBank/DDBJ whole genome shotgun (WGS) entry which is preliminary data.</text>
</comment>
<dbReference type="Proteomes" id="UP000588112">
    <property type="component" value="Unassembled WGS sequence"/>
</dbReference>
<dbReference type="Pfam" id="PF08541">
    <property type="entry name" value="ACP_syn_III_C"/>
    <property type="match status" value="1"/>
</dbReference>
<evidence type="ECO:0000259" key="3">
    <source>
        <dbReference type="Pfam" id="PF08541"/>
    </source>
</evidence>
<keyword evidence="2 5" id="KW-0012">Acyltransferase</keyword>
<protein>
    <submittedName>
        <fullName evidence="5">3-oxoacyl-[acyl-carrier-protein] synthase-3</fullName>
        <ecNumber evidence="5">2.3.1.180</ecNumber>
    </submittedName>
</protein>
<dbReference type="CDD" id="cd00827">
    <property type="entry name" value="init_cond_enzymes"/>
    <property type="match status" value="1"/>
</dbReference>
<dbReference type="GO" id="GO:0044550">
    <property type="term" value="P:secondary metabolite biosynthetic process"/>
    <property type="evidence" value="ECO:0007669"/>
    <property type="project" value="TreeGrafter"/>
</dbReference>
<feature type="domain" description="Beta-ketoacyl-[acyl-carrier-protein] synthase III N-terminal" evidence="4">
    <location>
        <begin position="109"/>
        <end position="178"/>
    </location>
</feature>
<dbReference type="SUPFAM" id="SSF53901">
    <property type="entry name" value="Thiolase-like"/>
    <property type="match status" value="1"/>
</dbReference>
<evidence type="ECO:0000256" key="2">
    <source>
        <dbReference type="ARBA" id="ARBA00023315"/>
    </source>
</evidence>
<accession>A0A7W9DMT2</accession>
<organism evidence="5 6">
    <name type="scientific">Sphaerisporangium krabiense</name>
    <dbReference type="NCBI Taxonomy" id="763782"/>
    <lineage>
        <taxon>Bacteria</taxon>
        <taxon>Bacillati</taxon>
        <taxon>Actinomycetota</taxon>
        <taxon>Actinomycetes</taxon>
        <taxon>Streptosporangiales</taxon>
        <taxon>Streptosporangiaceae</taxon>
        <taxon>Sphaerisporangium</taxon>
    </lineage>
</organism>
<dbReference type="InterPro" id="IPR013751">
    <property type="entry name" value="ACP_syn_III_N"/>
</dbReference>
<proteinExistence type="predicted"/>
<gene>
    <name evidence="5" type="ORF">BJ981_000395</name>
</gene>
<dbReference type="AlphaFoldDB" id="A0A7W9DMT2"/>
<reference evidence="5 6" key="1">
    <citation type="submission" date="2020-08" db="EMBL/GenBank/DDBJ databases">
        <title>Sequencing the genomes of 1000 actinobacteria strains.</title>
        <authorList>
            <person name="Klenk H.-P."/>
        </authorList>
    </citation>
    <scope>NUCLEOTIDE SEQUENCE [LARGE SCALE GENOMIC DNA]</scope>
    <source>
        <strain evidence="5 6">DSM 45790</strain>
    </source>
</reference>
<dbReference type="Pfam" id="PF08545">
    <property type="entry name" value="ACP_syn_III"/>
    <property type="match status" value="1"/>
</dbReference>
<dbReference type="InterPro" id="IPR016039">
    <property type="entry name" value="Thiolase-like"/>
</dbReference>
<feature type="domain" description="Beta-ketoacyl-[acyl-carrier-protein] synthase III C-terminal" evidence="3">
    <location>
        <begin position="254"/>
        <end position="343"/>
    </location>
</feature>
<keyword evidence="1 5" id="KW-0808">Transferase</keyword>
<name>A0A7W9DMT2_9ACTN</name>
<evidence type="ECO:0000313" key="6">
    <source>
        <dbReference type="Proteomes" id="UP000588112"/>
    </source>
</evidence>
<dbReference type="InterPro" id="IPR013747">
    <property type="entry name" value="ACP_syn_III_C"/>
</dbReference>
<keyword evidence="6" id="KW-1185">Reference proteome</keyword>
<evidence type="ECO:0000256" key="1">
    <source>
        <dbReference type="ARBA" id="ARBA00022679"/>
    </source>
</evidence>
<dbReference type="PANTHER" id="PTHR34069:SF2">
    <property type="entry name" value="BETA-KETOACYL-[ACYL-CARRIER-PROTEIN] SYNTHASE III"/>
    <property type="match status" value="1"/>
</dbReference>
<dbReference type="RefSeq" id="WP_184608029.1">
    <property type="nucleotide sequence ID" value="NZ_BOOS01000010.1"/>
</dbReference>
<sequence>MKIEGVFVAGLGACVPEPFSAAEAVRLGMYDAGEHERGGWTGAAVAGDVPAPELAVRAARQALARSGHDVSEIGLLLHTNLFHQGLDGWSPHHYVQRHTIGGRVPAFSVGQTCNGMLGAMELASCYLTAAPGPAAALITGADNFGAPLVDRWRYAEGATTNRGTILGDAGTAVVLSRRAGFARLRSIASASLPELEELYRGDVPLFPPGSAAGVPMAIGARVAEFAARNPKDLEEAKETLRLARVEVAERALADAGIAPGQVTRATHIFSGGEAYVRAILEPLGIDPSRGVLEYGRGLGHLSVNDQIAGLNHLVETGAVGPGDHVLMLANGAGVALSCAVVEILDPVDRTPPAG</sequence>